<evidence type="ECO:0000313" key="8">
    <source>
        <dbReference type="Proteomes" id="UP000226712"/>
    </source>
</evidence>
<dbReference type="InterPro" id="IPR002125">
    <property type="entry name" value="CMP_dCMP_dom"/>
</dbReference>
<comment type="caution">
    <text evidence="7">The sequence shown here is derived from an EMBL/GenBank/DDBJ whole genome shotgun (WGS) entry which is preliminary data.</text>
</comment>
<dbReference type="Gene3D" id="3.40.50.300">
    <property type="entry name" value="P-loop containing nucleotide triphosphate hydrolases"/>
    <property type="match status" value="1"/>
</dbReference>
<dbReference type="SUPFAM" id="SSF52540">
    <property type="entry name" value="P-loop containing nucleoside triphosphate hydrolases"/>
    <property type="match status" value="1"/>
</dbReference>
<dbReference type="EMBL" id="NZBD01000002">
    <property type="protein sequence ID" value="MAG17900.1"/>
    <property type="molecule type" value="Genomic_DNA"/>
</dbReference>
<dbReference type="PROSITE" id="PS00903">
    <property type="entry name" value="CYT_DCMP_DEAMINASES_1"/>
    <property type="match status" value="1"/>
</dbReference>
<evidence type="ECO:0000256" key="5">
    <source>
        <dbReference type="ARBA" id="ARBA00022833"/>
    </source>
</evidence>
<evidence type="ECO:0000259" key="6">
    <source>
        <dbReference type="PROSITE" id="PS51747"/>
    </source>
</evidence>
<proteinExistence type="inferred from homology"/>
<dbReference type="Gene3D" id="3.40.140.10">
    <property type="entry name" value="Cytidine Deaminase, domain 2"/>
    <property type="match status" value="1"/>
</dbReference>
<dbReference type="SUPFAM" id="SSF53927">
    <property type="entry name" value="Cytidine deaminase-like"/>
    <property type="match status" value="1"/>
</dbReference>
<dbReference type="GO" id="GO:0008270">
    <property type="term" value="F:zinc ion binding"/>
    <property type="evidence" value="ECO:0007669"/>
    <property type="project" value="InterPro"/>
</dbReference>
<accession>A0A2D6LP04</accession>
<reference evidence="8" key="1">
    <citation type="submission" date="2017-09" db="EMBL/GenBank/DDBJ databases">
        <title>The Reconstruction of 2,631 Draft Metagenome-Assembled Genomes from the Global Oceans.</title>
        <authorList>
            <person name="Tully B.J."/>
            <person name="Graham E.D."/>
            <person name="Heidelberg J.F."/>
        </authorList>
    </citation>
    <scope>NUCLEOTIDE SEQUENCE [LARGE SCALE GENOMIC DNA]</scope>
</reference>
<evidence type="ECO:0000313" key="7">
    <source>
        <dbReference type="EMBL" id="MAG17900.1"/>
    </source>
</evidence>
<dbReference type="Pfam" id="PF13238">
    <property type="entry name" value="AAA_18"/>
    <property type="match status" value="1"/>
</dbReference>
<evidence type="ECO:0000256" key="2">
    <source>
        <dbReference type="ARBA" id="ARBA00006576"/>
    </source>
</evidence>
<gene>
    <name evidence="7" type="ORF">CL944_00290</name>
</gene>
<dbReference type="InterPro" id="IPR015517">
    <property type="entry name" value="dCMP_deaminase-rel"/>
</dbReference>
<evidence type="ECO:0000256" key="3">
    <source>
        <dbReference type="ARBA" id="ARBA00022723"/>
    </source>
</evidence>
<dbReference type="GO" id="GO:0005737">
    <property type="term" value="C:cytoplasm"/>
    <property type="evidence" value="ECO:0007669"/>
    <property type="project" value="TreeGrafter"/>
</dbReference>
<dbReference type="InterPro" id="IPR027417">
    <property type="entry name" value="P-loop_NTPase"/>
</dbReference>
<dbReference type="PANTHER" id="PTHR11086">
    <property type="entry name" value="DEOXYCYTIDYLATE DEAMINASE-RELATED"/>
    <property type="match status" value="1"/>
</dbReference>
<comment type="cofactor">
    <cofactor evidence="1">
        <name>Zn(2+)</name>
        <dbReference type="ChEBI" id="CHEBI:29105"/>
    </cofactor>
</comment>
<dbReference type="GO" id="GO:0004132">
    <property type="term" value="F:dCMP deaminase activity"/>
    <property type="evidence" value="ECO:0007669"/>
    <property type="project" value="TreeGrafter"/>
</dbReference>
<keyword evidence="4" id="KW-0378">Hydrolase</keyword>
<dbReference type="Pfam" id="PF00383">
    <property type="entry name" value="dCMP_cyt_deam_1"/>
    <property type="match status" value="1"/>
</dbReference>
<evidence type="ECO:0000256" key="1">
    <source>
        <dbReference type="ARBA" id="ARBA00001947"/>
    </source>
</evidence>
<organism evidence="7 8">
    <name type="scientific">Candidatus Iainarchaeum sp</name>
    <dbReference type="NCBI Taxonomy" id="3101447"/>
    <lineage>
        <taxon>Archaea</taxon>
        <taxon>Candidatus Iainarchaeota</taxon>
        <taxon>Candidatus Iainarchaeia</taxon>
        <taxon>Candidatus Iainarchaeales</taxon>
        <taxon>Candidatus Iainarchaeaceae</taxon>
        <taxon>Candidatus Iainarchaeum</taxon>
    </lineage>
</organism>
<evidence type="ECO:0000256" key="4">
    <source>
        <dbReference type="ARBA" id="ARBA00022801"/>
    </source>
</evidence>
<comment type="similarity">
    <text evidence="2">Belongs to the cytidine and deoxycytidylate deaminase family.</text>
</comment>
<dbReference type="InterPro" id="IPR035105">
    <property type="entry name" value="Deoxycytidylate_deaminase_dom"/>
</dbReference>
<sequence>MILIGLTGKYCSGKSTVCDYLKSKSFYYKSLSDVLREVLKKEGIPETRENLIAKGNELRERQGNAVLSKILIDNLERDKNYVIDSLRNPDEIKAFQELGTFHLWNIEAPEDKRFERILERKREGDPKTLEEFKQLEEKESHSDNESAQQLNKCAEMAEHLIENNGPMAELFEKVDTLLLQTPMDFKRPSWDEYFLNIAKEVAMRSNCVKRKVAAVIVKDKRIISTGYNGTPRGVKNCNEGGCTRCNSFSKGGTKLDECLCSHAEENAIVQSAYHGTPLNGSIIYTTFSPCLTCSKMIINAGIKKVIYNAEYPLGDTALEMLKEAGVELEKIEF</sequence>
<dbReference type="CDD" id="cd01286">
    <property type="entry name" value="deoxycytidylate_deaminase"/>
    <property type="match status" value="1"/>
</dbReference>
<dbReference type="Proteomes" id="UP000226712">
    <property type="component" value="Unassembled WGS sequence"/>
</dbReference>
<name>A0A2D6LP04_9ARCH</name>
<feature type="domain" description="CMP/dCMP-type deaminase" evidence="6">
    <location>
        <begin position="189"/>
        <end position="328"/>
    </location>
</feature>
<dbReference type="InterPro" id="IPR016192">
    <property type="entry name" value="APOBEC/CMP_deaminase_Zn-bd"/>
</dbReference>
<dbReference type="AlphaFoldDB" id="A0A2D6LP04"/>
<keyword evidence="5" id="KW-0862">Zinc</keyword>
<keyword evidence="3" id="KW-0479">Metal-binding</keyword>
<dbReference type="PANTHER" id="PTHR11086:SF18">
    <property type="entry name" value="DEOXYCYTIDYLATE DEAMINASE"/>
    <property type="match status" value="1"/>
</dbReference>
<protein>
    <recommendedName>
        <fullName evidence="6">CMP/dCMP-type deaminase domain-containing protein</fullName>
    </recommendedName>
</protein>
<dbReference type="PROSITE" id="PS51747">
    <property type="entry name" value="CYT_DCMP_DEAMINASES_2"/>
    <property type="match status" value="1"/>
</dbReference>
<dbReference type="InterPro" id="IPR016193">
    <property type="entry name" value="Cytidine_deaminase-like"/>
</dbReference>